<keyword evidence="10" id="KW-0067">ATP-binding</keyword>
<dbReference type="SUPFAM" id="SSF53633">
    <property type="entry name" value="Carbamate kinase-like"/>
    <property type="match status" value="1"/>
</dbReference>
<dbReference type="GO" id="GO:0033862">
    <property type="term" value="F:UMP kinase activity"/>
    <property type="evidence" value="ECO:0007669"/>
    <property type="project" value="UniProtKB-EC"/>
</dbReference>
<evidence type="ECO:0000256" key="11">
    <source>
        <dbReference type="ARBA" id="ARBA00022975"/>
    </source>
</evidence>
<evidence type="ECO:0000256" key="5">
    <source>
        <dbReference type="ARBA" id="ARBA00016403"/>
    </source>
</evidence>
<evidence type="ECO:0000256" key="13">
    <source>
        <dbReference type="ARBA" id="ARBA00047767"/>
    </source>
</evidence>
<evidence type="ECO:0000256" key="4">
    <source>
        <dbReference type="ARBA" id="ARBA00012899"/>
    </source>
</evidence>
<dbReference type="InterPro" id="IPR011818">
    <property type="entry name" value="Uridylate_kinase_arch/spir"/>
</dbReference>
<keyword evidence="6" id="KW-0963">Cytoplasm</keyword>
<dbReference type="PANTHER" id="PTHR42833">
    <property type="entry name" value="URIDYLATE KINASE"/>
    <property type="match status" value="1"/>
</dbReference>
<dbReference type="Gene3D" id="3.40.1160.10">
    <property type="entry name" value="Acetylglutamate kinase-like"/>
    <property type="match status" value="1"/>
</dbReference>
<dbReference type="EMBL" id="MFJD01000004">
    <property type="protein sequence ID" value="OGG04169.1"/>
    <property type="molecule type" value="Genomic_DNA"/>
</dbReference>
<dbReference type="STRING" id="1798374.A2Z33_03360"/>
<dbReference type="GO" id="GO:0006225">
    <property type="term" value="P:UDP biosynthetic process"/>
    <property type="evidence" value="ECO:0007669"/>
    <property type="project" value="TreeGrafter"/>
</dbReference>
<dbReference type="GO" id="GO:0044210">
    <property type="term" value="P:'de novo' CTP biosynthetic process"/>
    <property type="evidence" value="ECO:0007669"/>
    <property type="project" value="UniProtKB-UniPathway"/>
</dbReference>
<evidence type="ECO:0000256" key="3">
    <source>
        <dbReference type="ARBA" id="ARBA00007614"/>
    </source>
</evidence>
<comment type="caution">
    <text evidence="15">The sequence shown here is derived from an EMBL/GenBank/DDBJ whole genome shotgun (WGS) entry which is preliminary data.</text>
</comment>
<keyword evidence="9 15" id="KW-0418">Kinase</keyword>
<evidence type="ECO:0000256" key="10">
    <source>
        <dbReference type="ARBA" id="ARBA00022840"/>
    </source>
</evidence>
<keyword evidence="8" id="KW-0547">Nucleotide-binding</keyword>
<dbReference type="EC" id="2.7.4.22" evidence="4"/>
<keyword evidence="7" id="KW-0808">Transferase</keyword>
<dbReference type="GO" id="GO:0005737">
    <property type="term" value="C:cytoplasm"/>
    <property type="evidence" value="ECO:0007669"/>
    <property type="project" value="UniProtKB-SubCell"/>
</dbReference>
<evidence type="ECO:0000256" key="7">
    <source>
        <dbReference type="ARBA" id="ARBA00022679"/>
    </source>
</evidence>
<dbReference type="UniPathway" id="UPA00159">
    <property type="reaction ID" value="UER00275"/>
</dbReference>
<evidence type="ECO:0000256" key="6">
    <source>
        <dbReference type="ARBA" id="ARBA00022490"/>
    </source>
</evidence>
<dbReference type="NCBIfam" id="TIGR02076">
    <property type="entry name" value="pyrH_arch"/>
    <property type="match status" value="1"/>
</dbReference>
<dbReference type="InterPro" id="IPR011817">
    <property type="entry name" value="Uridylate_kinase"/>
</dbReference>
<comment type="subcellular location">
    <subcellularLocation>
        <location evidence="1">Cytoplasm</location>
    </subcellularLocation>
</comment>
<comment type="pathway">
    <text evidence="2">Pyrimidine metabolism; CTP biosynthesis via de novo pathway; UDP from UMP (UMPK route): step 1/1.</text>
</comment>
<evidence type="ECO:0000256" key="1">
    <source>
        <dbReference type="ARBA" id="ARBA00004496"/>
    </source>
</evidence>
<dbReference type="GO" id="GO:0005524">
    <property type="term" value="F:ATP binding"/>
    <property type="evidence" value="ECO:0007669"/>
    <property type="project" value="UniProtKB-KW"/>
</dbReference>
<evidence type="ECO:0000256" key="2">
    <source>
        <dbReference type="ARBA" id="ARBA00004791"/>
    </source>
</evidence>
<name>A0A1F5YVH4_9BACT</name>
<evidence type="ECO:0000256" key="8">
    <source>
        <dbReference type="ARBA" id="ARBA00022741"/>
    </source>
</evidence>
<sequence length="234" mass="26416">MSFGKDAFVLSLGGSIVVPKEGIDTQFLNQFNTFIRHQISSKKRRFFIVVGGGSTARKYRDAAEMVVGHRITDEDLDWIGIHATRLNAHMLRVIFRDIAHTNVLKHYEIIRKVDEPVVIAAGWKPGWSTDYCAVTICQDYGIKNALNLTNVDQVYDKDPRKHADARPLSKITWKAYRRMTGDTWIPGMNLPFDPIASRLASELGVTVRILNGKDFHNLELALDGKPFFGTTISK</sequence>
<dbReference type="PIRSF" id="PIRSF005650">
    <property type="entry name" value="Uridylate_kin"/>
    <property type="match status" value="1"/>
</dbReference>
<evidence type="ECO:0000259" key="14">
    <source>
        <dbReference type="Pfam" id="PF00696"/>
    </source>
</evidence>
<reference evidence="15 16" key="1">
    <citation type="journal article" date="2016" name="Nat. Commun.">
        <title>Thousands of microbial genomes shed light on interconnected biogeochemical processes in an aquifer system.</title>
        <authorList>
            <person name="Anantharaman K."/>
            <person name="Brown C.T."/>
            <person name="Hug L.A."/>
            <person name="Sharon I."/>
            <person name="Castelle C.J."/>
            <person name="Probst A.J."/>
            <person name="Thomas B.C."/>
            <person name="Singh A."/>
            <person name="Wilkins M.J."/>
            <person name="Karaoz U."/>
            <person name="Brodie E.L."/>
            <person name="Williams K.H."/>
            <person name="Hubbard S.S."/>
            <person name="Banfield J.F."/>
        </authorList>
    </citation>
    <scope>NUCLEOTIDE SEQUENCE [LARGE SCALE GENOMIC DNA]</scope>
</reference>
<keyword evidence="11" id="KW-0665">Pyrimidine biosynthesis</keyword>
<proteinExistence type="inferred from homology"/>
<dbReference type="InterPro" id="IPR036393">
    <property type="entry name" value="AceGlu_kinase-like_sf"/>
</dbReference>
<evidence type="ECO:0000256" key="9">
    <source>
        <dbReference type="ARBA" id="ARBA00022777"/>
    </source>
</evidence>
<dbReference type="Pfam" id="PF00696">
    <property type="entry name" value="AA_kinase"/>
    <property type="match status" value="1"/>
</dbReference>
<evidence type="ECO:0000313" key="15">
    <source>
        <dbReference type="EMBL" id="OGG04169.1"/>
    </source>
</evidence>
<organism evidence="15 16">
    <name type="scientific">Candidatus Gottesmanbacteria bacterium RBG_16_52_11</name>
    <dbReference type="NCBI Taxonomy" id="1798374"/>
    <lineage>
        <taxon>Bacteria</taxon>
        <taxon>Candidatus Gottesmaniibacteriota</taxon>
    </lineage>
</organism>
<dbReference type="AlphaFoldDB" id="A0A1F5YVH4"/>
<dbReference type="Proteomes" id="UP000178448">
    <property type="component" value="Unassembled WGS sequence"/>
</dbReference>
<protein>
    <recommendedName>
        <fullName evidence="5">Uridylate kinase</fullName>
        <ecNumber evidence="4">2.7.4.22</ecNumber>
    </recommendedName>
    <alternativeName>
        <fullName evidence="12">Uridine monophosphate kinase</fullName>
    </alternativeName>
</protein>
<dbReference type="InterPro" id="IPR001048">
    <property type="entry name" value="Asp/Glu/Uridylate_kinase"/>
</dbReference>
<accession>A0A1F5YVH4</accession>
<evidence type="ECO:0000256" key="12">
    <source>
        <dbReference type="ARBA" id="ARBA00032092"/>
    </source>
</evidence>
<feature type="domain" description="Aspartate/glutamate/uridylate kinase" evidence="14">
    <location>
        <begin position="8"/>
        <end position="211"/>
    </location>
</feature>
<comment type="catalytic activity">
    <reaction evidence="13">
        <text>UMP + ATP = UDP + ADP</text>
        <dbReference type="Rhea" id="RHEA:24400"/>
        <dbReference type="ChEBI" id="CHEBI:30616"/>
        <dbReference type="ChEBI" id="CHEBI:57865"/>
        <dbReference type="ChEBI" id="CHEBI:58223"/>
        <dbReference type="ChEBI" id="CHEBI:456216"/>
        <dbReference type="EC" id="2.7.4.22"/>
    </reaction>
</comment>
<evidence type="ECO:0000313" key="16">
    <source>
        <dbReference type="Proteomes" id="UP000178448"/>
    </source>
</evidence>
<dbReference type="PANTHER" id="PTHR42833:SF4">
    <property type="entry name" value="URIDYLATE KINASE PUMPKIN, CHLOROPLASTIC"/>
    <property type="match status" value="1"/>
</dbReference>
<comment type="similarity">
    <text evidence="3">Belongs to the UMP kinase family.</text>
</comment>
<gene>
    <name evidence="15" type="ORF">A2Z33_03360</name>
</gene>